<dbReference type="PANTHER" id="PTHR43798:SF33">
    <property type="entry name" value="HYDROLASE, PUTATIVE (AFU_ORTHOLOGUE AFUA_2G14860)-RELATED"/>
    <property type="match status" value="1"/>
</dbReference>
<feature type="domain" description="AB hydrolase-1" evidence="1">
    <location>
        <begin position="14"/>
        <end position="224"/>
    </location>
</feature>
<gene>
    <name evidence="2" type="ORF">H9812_00120</name>
</gene>
<evidence type="ECO:0000313" key="3">
    <source>
        <dbReference type="Proteomes" id="UP000824044"/>
    </source>
</evidence>
<dbReference type="InterPro" id="IPR000073">
    <property type="entry name" value="AB_hydrolase_1"/>
</dbReference>
<dbReference type="Pfam" id="PF12697">
    <property type="entry name" value="Abhydrolase_6"/>
    <property type="match status" value="1"/>
</dbReference>
<dbReference type="PANTHER" id="PTHR43798">
    <property type="entry name" value="MONOACYLGLYCEROL LIPASE"/>
    <property type="match status" value="1"/>
</dbReference>
<dbReference type="Gene3D" id="3.40.50.1820">
    <property type="entry name" value="alpha/beta hydrolase"/>
    <property type="match status" value="1"/>
</dbReference>
<dbReference type="Proteomes" id="UP000824044">
    <property type="component" value="Unassembled WGS sequence"/>
</dbReference>
<reference evidence="2" key="1">
    <citation type="journal article" date="2021" name="PeerJ">
        <title>Extensive microbial diversity within the chicken gut microbiome revealed by metagenomics and culture.</title>
        <authorList>
            <person name="Gilroy R."/>
            <person name="Ravi A."/>
            <person name="Getino M."/>
            <person name="Pursley I."/>
            <person name="Horton D.L."/>
            <person name="Alikhan N.F."/>
            <person name="Baker D."/>
            <person name="Gharbi K."/>
            <person name="Hall N."/>
            <person name="Watson M."/>
            <person name="Adriaenssens E.M."/>
            <person name="Foster-Nyarko E."/>
            <person name="Jarju S."/>
            <person name="Secka A."/>
            <person name="Antonio M."/>
            <person name="Oren A."/>
            <person name="Chaudhuri R.R."/>
            <person name="La Ragione R."/>
            <person name="Hildebrand F."/>
            <person name="Pallen M.J."/>
        </authorList>
    </citation>
    <scope>NUCLEOTIDE SEQUENCE</scope>
    <source>
        <strain evidence="2">CHK33-5263</strain>
    </source>
</reference>
<dbReference type="AlphaFoldDB" id="A0A9D2DVN5"/>
<reference evidence="2" key="2">
    <citation type="submission" date="2021-04" db="EMBL/GenBank/DDBJ databases">
        <authorList>
            <person name="Gilroy R."/>
        </authorList>
    </citation>
    <scope>NUCLEOTIDE SEQUENCE</scope>
    <source>
        <strain evidence="2">CHK33-5263</strain>
    </source>
</reference>
<accession>A0A9D2DVN5</accession>
<dbReference type="EMBL" id="DXBS01000003">
    <property type="protein sequence ID" value="HIZ23874.1"/>
    <property type="molecule type" value="Genomic_DNA"/>
</dbReference>
<dbReference type="GO" id="GO:0016787">
    <property type="term" value="F:hydrolase activity"/>
    <property type="evidence" value="ECO:0007669"/>
    <property type="project" value="UniProtKB-KW"/>
</dbReference>
<sequence length="252" mass="28272">MKLSYVQQGEGKDLIFLHGYLASKESFYPQISYFSQFYRVTALDFPGFGGAETLPAAWSVKDYADWLVAALEELHIAFPHVVAHSFGGRVAVKCLARGNVFDRAVLTGCAGIVPRRTAGYKLRVRCYRAVRKIAPKYAERHFGSKEYRSLPPLMRESYKKIVNEDLRGDATRIRRPVLFITGSEDTETPLSSTMIYVHAVRGSQLFVMEGCGHFAHLENALAFNAKTEEFLQWESGRSSPISQEVCSRATSS</sequence>
<protein>
    <submittedName>
        <fullName evidence="2">Alpha/beta hydrolase</fullName>
    </submittedName>
</protein>
<evidence type="ECO:0000313" key="2">
    <source>
        <dbReference type="EMBL" id="HIZ23874.1"/>
    </source>
</evidence>
<proteinExistence type="predicted"/>
<keyword evidence="2" id="KW-0378">Hydrolase</keyword>
<dbReference type="InterPro" id="IPR029058">
    <property type="entry name" value="AB_hydrolase_fold"/>
</dbReference>
<evidence type="ECO:0000259" key="1">
    <source>
        <dbReference type="Pfam" id="PF12697"/>
    </source>
</evidence>
<dbReference type="GO" id="GO:0016020">
    <property type="term" value="C:membrane"/>
    <property type="evidence" value="ECO:0007669"/>
    <property type="project" value="TreeGrafter"/>
</dbReference>
<dbReference type="SUPFAM" id="SSF53474">
    <property type="entry name" value="alpha/beta-Hydrolases"/>
    <property type="match status" value="1"/>
</dbReference>
<dbReference type="InterPro" id="IPR050266">
    <property type="entry name" value="AB_hydrolase_sf"/>
</dbReference>
<name>A0A9D2DVN5_9FIRM</name>
<comment type="caution">
    <text evidence="2">The sequence shown here is derived from an EMBL/GenBank/DDBJ whole genome shotgun (WGS) entry which is preliminary data.</text>
</comment>
<organism evidence="2 3">
    <name type="scientific">Candidatus Gallimonas intestinigallinarum</name>
    <dbReference type="NCBI Taxonomy" id="2838604"/>
    <lineage>
        <taxon>Bacteria</taxon>
        <taxon>Bacillati</taxon>
        <taxon>Bacillota</taxon>
        <taxon>Clostridia</taxon>
        <taxon>Candidatus Gallimonas</taxon>
    </lineage>
</organism>